<name>A0A8T3V838_9EURY</name>
<organism evidence="2 3">
    <name type="scientific">Methanobrevibacter millerae</name>
    <dbReference type="NCBI Taxonomy" id="230361"/>
    <lineage>
        <taxon>Archaea</taxon>
        <taxon>Methanobacteriati</taxon>
        <taxon>Methanobacteriota</taxon>
        <taxon>Methanomada group</taxon>
        <taxon>Methanobacteria</taxon>
        <taxon>Methanobacteriales</taxon>
        <taxon>Methanobacteriaceae</taxon>
        <taxon>Methanobrevibacter</taxon>
    </lineage>
</organism>
<keyword evidence="1" id="KW-0175">Coiled coil</keyword>
<reference evidence="2" key="1">
    <citation type="submission" date="2019-04" db="EMBL/GenBank/DDBJ databases">
        <title>Evolution of Biomass-Degrading Anaerobic Consortia Revealed by Metagenomics.</title>
        <authorList>
            <person name="Peng X."/>
        </authorList>
    </citation>
    <scope>NUCLEOTIDE SEQUENCE</scope>
    <source>
        <strain evidence="2">SIG12</strain>
    </source>
</reference>
<evidence type="ECO:0000256" key="1">
    <source>
        <dbReference type="SAM" id="Coils"/>
    </source>
</evidence>
<dbReference type="AlphaFoldDB" id="A0A8T3V838"/>
<evidence type="ECO:0000313" key="2">
    <source>
        <dbReference type="EMBL" id="MBE6504208.1"/>
    </source>
</evidence>
<dbReference type="EMBL" id="SUTE01000002">
    <property type="protein sequence ID" value="MBE6504208.1"/>
    <property type="molecule type" value="Genomic_DNA"/>
</dbReference>
<feature type="coiled-coil region" evidence="1">
    <location>
        <begin position="46"/>
        <end position="73"/>
    </location>
</feature>
<dbReference type="Proteomes" id="UP000762703">
    <property type="component" value="Unassembled WGS sequence"/>
</dbReference>
<accession>A0A8T3V838</accession>
<sequence length="73" mass="8654">MIEKTTVGWVDKLSRNNKPINYLKEKLDMMSMTSPEFSDLRATAIYERTLDELNELKENNEELKKQLAKFDEK</sequence>
<proteinExistence type="predicted"/>
<comment type="caution">
    <text evidence="2">The sequence shown here is derived from an EMBL/GenBank/DDBJ whole genome shotgun (WGS) entry which is preliminary data.</text>
</comment>
<dbReference type="RefSeq" id="WP_303735846.1">
    <property type="nucleotide sequence ID" value="NZ_SUTE01000002.1"/>
</dbReference>
<evidence type="ECO:0000313" key="3">
    <source>
        <dbReference type="Proteomes" id="UP000762703"/>
    </source>
</evidence>
<gene>
    <name evidence="2" type="ORF">E7Z73_00490</name>
</gene>
<protein>
    <submittedName>
        <fullName evidence="2">Uncharacterized protein</fullName>
    </submittedName>
</protein>